<reference evidence="2" key="1">
    <citation type="submission" date="2014-09" db="EMBL/GenBank/DDBJ databases">
        <authorList>
            <person name="Magalhaes I.L.F."/>
            <person name="Oliveira U."/>
            <person name="Santos F.R."/>
            <person name="Vidigal T.H.D.A."/>
            <person name="Brescovit A.D."/>
            <person name="Santos A.J."/>
        </authorList>
    </citation>
    <scope>NUCLEOTIDE SEQUENCE</scope>
    <source>
        <tissue evidence="2">Shoot tissue taken approximately 20 cm above the soil surface</tissue>
    </source>
</reference>
<organism evidence="2">
    <name type="scientific">Arundo donax</name>
    <name type="common">Giant reed</name>
    <name type="synonym">Donax arundinaceus</name>
    <dbReference type="NCBI Taxonomy" id="35708"/>
    <lineage>
        <taxon>Eukaryota</taxon>
        <taxon>Viridiplantae</taxon>
        <taxon>Streptophyta</taxon>
        <taxon>Embryophyta</taxon>
        <taxon>Tracheophyta</taxon>
        <taxon>Spermatophyta</taxon>
        <taxon>Magnoliopsida</taxon>
        <taxon>Liliopsida</taxon>
        <taxon>Poales</taxon>
        <taxon>Poaceae</taxon>
        <taxon>PACMAD clade</taxon>
        <taxon>Arundinoideae</taxon>
        <taxon>Arundineae</taxon>
        <taxon>Arundo</taxon>
    </lineage>
</organism>
<evidence type="ECO:0000256" key="1">
    <source>
        <dbReference type="SAM" id="MobiDB-lite"/>
    </source>
</evidence>
<sequence>MKLSQANKFLTTPGSKVITS</sequence>
<evidence type="ECO:0000313" key="2">
    <source>
        <dbReference type="EMBL" id="JAD69634.1"/>
    </source>
</evidence>
<proteinExistence type="predicted"/>
<accession>A0A0A9C053</accession>
<reference evidence="2" key="2">
    <citation type="journal article" date="2015" name="Data Brief">
        <title>Shoot transcriptome of the giant reed, Arundo donax.</title>
        <authorList>
            <person name="Barrero R.A."/>
            <person name="Guerrero F.D."/>
            <person name="Moolhuijzen P."/>
            <person name="Goolsby J.A."/>
            <person name="Tidwell J."/>
            <person name="Bellgard S.E."/>
            <person name="Bellgard M.I."/>
        </authorList>
    </citation>
    <scope>NUCLEOTIDE SEQUENCE</scope>
    <source>
        <tissue evidence="2">Shoot tissue taken approximately 20 cm above the soil surface</tissue>
    </source>
</reference>
<feature type="region of interest" description="Disordered" evidence="1">
    <location>
        <begin position="1"/>
        <end position="20"/>
    </location>
</feature>
<dbReference type="AlphaFoldDB" id="A0A0A9C053"/>
<name>A0A0A9C053_ARUDO</name>
<protein>
    <submittedName>
        <fullName evidence="2">Uncharacterized protein</fullName>
    </submittedName>
</protein>
<dbReference type="EMBL" id="GBRH01228261">
    <property type="protein sequence ID" value="JAD69634.1"/>
    <property type="molecule type" value="Transcribed_RNA"/>
</dbReference>